<dbReference type="InterPro" id="IPR043519">
    <property type="entry name" value="NT_sf"/>
</dbReference>
<evidence type="ECO:0000313" key="1">
    <source>
        <dbReference type="EMBL" id="QOV92066.1"/>
    </source>
</evidence>
<dbReference type="SUPFAM" id="SSF81301">
    <property type="entry name" value="Nucleotidyltransferase"/>
    <property type="match status" value="1"/>
</dbReference>
<keyword evidence="2" id="KW-1185">Reference proteome</keyword>
<dbReference type="RefSeq" id="WP_206295395.1">
    <property type="nucleotide sequence ID" value="NZ_CP063458.1"/>
</dbReference>
<sequence>MPETDIFLVLWRHGVPFTIIGGHAVNFHGYVRATEDADLVWLRTPDSEVRLLAALTELGARYYGTEKDPATGLEKDYAVSLPYIQSMQLMMLWTRDGFVDLFAYVPGLPDVPVQQLIDTSVENNGLRYVTRDWLFKLKRASGRTKDLLDIEQLSGD</sequence>
<protein>
    <recommendedName>
        <fullName evidence="3">Nucleotidyltransferase family protein</fullName>
    </recommendedName>
</protein>
<evidence type="ECO:0000313" key="2">
    <source>
        <dbReference type="Proteomes" id="UP000593765"/>
    </source>
</evidence>
<dbReference type="EMBL" id="CP063458">
    <property type="protein sequence ID" value="QOV92066.1"/>
    <property type="molecule type" value="Genomic_DNA"/>
</dbReference>
<organism evidence="1 2">
    <name type="scientific">Humisphaera borealis</name>
    <dbReference type="NCBI Taxonomy" id="2807512"/>
    <lineage>
        <taxon>Bacteria</taxon>
        <taxon>Pseudomonadati</taxon>
        <taxon>Planctomycetota</taxon>
        <taxon>Phycisphaerae</taxon>
        <taxon>Tepidisphaerales</taxon>
        <taxon>Tepidisphaeraceae</taxon>
        <taxon>Humisphaera</taxon>
    </lineage>
</organism>
<dbReference type="Proteomes" id="UP000593765">
    <property type="component" value="Chromosome"/>
</dbReference>
<dbReference type="Gene3D" id="3.30.460.40">
    <property type="match status" value="1"/>
</dbReference>
<reference evidence="1 2" key="1">
    <citation type="submission" date="2020-10" db="EMBL/GenBank/DDBJ databases">
        <title>Wide distribution of Phycisphaera-like planctomycetes from WD2101 soil group in peatlands and genome analysis of the first cultivated representative.</title>
        <authorList>
            <person name="Dedysh S.N."/>
            <person name="Beletsky A.V."/>
            <person name="Ivanova A."/>
            <person name="Kulichevskaya I.S."/>
            <person name="Suzina N.E."/>
            <person name="Philippov D.A."/>
            <person name="Rakitin A.L."/>
            <person name="Mardanov A.V."/>
            <person name="Ravin N.V."/>
        </authorList>
    </citation>
    <scope>NUCLEOTIDE SEQUENCE [LARGE SCALE GENOMIC DNA]</scope>
    <source>
        <strain evidence="1 2">M1803</strain>
    </source>
</reference>
<dbReference type="KEGG" id="hbs:IPV69_12215"/>
<gene>
    <name evidence="1" type="ORF">IPV69_12215</name>
</gene>
<proteinExistence type="predicted"/>
<evidence type="ECO:0008006" key="3">
    <source>
        <dbReference type="Google" id="ProtNLM"/>
    </source>
</evidence>
<name>A0A7M2X2S3_9BACT</name>
<accession>A0A7M2X2S3</accession>
<dbReference type="AlphaFoldDB" id="A0A7M2X2S3"/>